<proteinExistence type="inferred from homology"/>
<feature type="domain" description="C-CAP/cofactor C-like" evidence="2">
    <location>
        <begin position="211"/>
        <end position="350"/>
    </location>
</feature>
<protein>
    <recommendedName>
        <fullName evidence="2">C-CAP/cofactor C-like domain-containing protein</fullName>
    </recommendedName>
</protein>
<comment type="similarity">
    <text evidence="1">Belongs to the CAP family.</text>
</comment>
<dbReference type="Gene3D" id="1.25.40.330">
    <property type="entry name" value="Adenylate cyclase-associated CAP, N-terminal domain"/>
    <property type="match status" value="1"/>
</dbReference>
<keyword evidence="4" id="KW-1185">Reference proteome</keyword>
<accession>A0A9N9MN00</accession>
<gene>
    <name evidence="3" type="ORF">CEUTPL_LOCUS6478</name>
</gene>
<dbReference type="PANTHER" id="PTHR10652">
    <property type="entry name" value="ADENYLYL CYCLASE-ASSOCIATED PROTEIN"/>
    <property type="match status" value="1"/>
</dbReference>
<dbReference type="PROSITE" id="PS51329">
    <property type="entry name" value="C_CAP_COFACTOR_C"/>
    <property type="match status" value="1"/>
</dbReference>
<dbReference type="EMBL" id="OU892279">
    <property type="protein sequence ID" value="CAG9765878.1"/>
    <property type="molecule type" value="Genomic_DNA"/>
</dbReference>
<reference evidence="3" key="1">
    <citation type="submission" date="2022-01" db="EMBL/GenBank/DDBJ databases">
        <authorList>
            <person name="King R."/>
        </authorList>
    </citation>
    <scope>NUCLEOTIDE SEQUENCE</scope>
</reference>
<dbReference type="GO" id="GO:0007015">
    <property type="term" value="P:actin filament organization"/>
    <property type="evidence" value="ECO:0007669"/>
    <property type="project" value="TreeGrafter"/>
</dbReference>
<sequence length="372" mass="42937">MSTNIAYATLSSIYNSSLAQYLKYSQTIGGAIFEQSLNVDNVFKNSLELVLNIEKYRKPSNPLAEEYLMDPLFREIEQVTAFETKASDHIFQITLISKSIKIFEWVRETDQEKFVSKLNNYIVFYKQKALCEIEHLGKTHFEWLKYWNETYEELSIFIANFFQNGVVWTGIDSLPMINLLGDSFLVNKSEKRVTLVNEFAQLESISNYKTPPHEESVRVFEKQENKWLIKNHKNSHNLVLNTAVKNEDVAIRNCVDSTIIVENLVNNISLENCKKVSVLFRNASKVEARESEDCNMHCFEKIVEIFLQSCDNCKIHLSDKSLGSSISTIKCFNINVNFPFDDGLYKSFQIADELRTMIMPNQGLSTTAIMKQ</sequence>
<dbReference type="InterPro" id="IPR016098">
    <property type="entry name" value="CAP/MinC_C"/>
</dbReference>
<dbReference type="Gene3D" id="2.160.20.70">
    <property type="match status" value="1"/>
</dbReference>
<dbReference type="SUPFAM" id="SSF69340">
    <property type="entry name" value="C-terminal domain of adenylylcyclase associated protein"/>
    <property type="match status" value="1"/>
</dbReference>
<dbReference type="Pfam" id="PF08603">
    <property type="entry name" value="CAP_C"/>
    <property type="match status" value="1"/>
</dbReference>
<dbReference type="InterPro" id="IPR013912">
    <property type="entry name" value="Adenylate_cyclase-assoc_CAP_C"/>
</dbReference>
<dbReference type="GO" id="GO:0019933">
    <property type="term" value="P:cAMP-mediated signaling"/>
    <property type="evidence" value="ECO:0007669"/>
    <property type="project" value="TreeGrafter"/>
</dbReference>
<dbReference type="InterPro" id="IPR036223">
    <property type="entry name" value="CAP_C_sf"/>
</dbReference>
<evidence type="ECO:0000259" key="2">
    <source>
        <dbReference type="PROSITE" id="PS51329"/>
    </source>
</evidence>
<evidence type="ECO:0000256" key="1">
    <source>
        <dbReference type="ARBA" id="ARBA00007659"/>
    </source>
</evidence>
<dbReference type="GO" id="GO:0003779">
    <property type="term" value="F:actin binding"/>
    <property type="evidence" value="ECO:0007669"/>
    <property type="project" value="InterPro"/>
</dbReference>
<dbReference type="Proteomes" id="UP001152799">
    <property type="component" value="Chromosome 3"/>
</dbReference>
<dbReference type="Pfam" id="PF21938">
    <property type="entry name" value="CAP_N"/>
    <property type="match status" value="1"/>
</dbReference>
<dbReference type="InterPro" id="IPR001837">
    <property type="entry name" value="Adenylate_cyclase-assoc_CAP"/>
</dbReference>
<dbReference type="PANTHER" id="PTHR10652:SF0">
    <property type="entry name" value="ADENYLYL CYCLASE-ASSOCIATED PROTEIN"/>
    <property type="match status" value="1"/>
</dbReference>
<dbReference type="InterPro" id="IPR006599">
    <property type="entry name" value="CARP_motif"/>
</dbReference>
<dbReference type="InterPro" id="IPR053950">
    <property type="entry name" value="CAP_N"/>
</dbReference>
<dbReference type="GO" id="GO:0008179">
    <property type="term" value="F:adenylate cyclase binding"/>
    <property type="evidence" value="ECO:0007669"/>
    <property type="project" value="TreeGrafter"/>
</dbReference>
<dbReference type="AlphaFoldDB" id="A0A9N9MN00"/>
<dbReference type="SUPFAM" id="SSF101278">
    <property type="entry name" value="N-terminal domain of adenylylcyclase associated protein, CAP"/>
    <property type="match status" value="1"/>
</dbReference>
<dbReference type="InterPro" id="IPR017901">
    <property type="entry name" value="C-CAP_CF_C-like"/>
</dbReference>
<organism evidence="3 4">
    <name type="scientific">Ceutorhynchus assimilis</name>
    <name type="common">cabbage seed weevil</name>
    <dbReference type="NCBI Taxonomy" id="467358"/>
    <lineage>
        <taxon>Eukaryota</taxon>
        <taxon>Metazoa</taxon>
        <taxon>Ecdysozoa</taxon>
        <taxon>Arthropoda</taxon>
        <taxon>Hexapoda</taxon>
        <taxon>Insecta</taxon>
        <taxon>Pterygota</taxon>
        <taxon>Neoptera</taxon>
        <taxon>Endopterygota</taxon>
        <taxon>Coleoptera</taxon>
        <taxon>Polyphaga</taxon>
        <taxon>Cucujiformia</taxon>
        <taxon>Curculionidae</taxon>
        <taxon>Ceutorhynchinae</taxon>
        <taxon>Ceutorhynchus</taxon>
    </lineage>
</organism>
<dbReference type="OrthoDB" id="77251at2759"/>
<dbReference type="InterPro" id="IPR036222">
    <property type="entry name" value="CAP_N_sf"/>
</dbReference>
<evidence type="ECO:0000313" key="3">
    <source>
        <dbReference type="EMBL" id="CAG9765878.1"/>
    </source>
</evidence>
<dbReference type="GO" id="GO:0005737">
    <property type="term" value="C:cytoplasm"/>
    <property type="evidence" value="ECO:0007669"/>
    <property type="project" value="TreeGrafter"/>
</dbReference>
<evidence type="ECO:0000313" key="4">
    <source>
        <dbReference type="Proteomes" id="UP001152799"/>
    </source>
</evidence>
<dbReference type="SMART" id="SM00673">
    <property type="entry name" value="CARP"/>
    <property type="match status" value="2"/>
</dbReference>
<name>A0A9N9MN00_9CUCU</name>